<dbReference type="RefSeq" id="WP_386845044.1">
    <property type="nucleotide sequence ID" value="NZ_JBHUMK010000037.1"/>
</dbReference>
<sequence>MSPRHALFVDGAYVDLDVGYEWPMPGARRVGTTQHTPYGPPWDDGTDEAGRAVYRAEPGTVTLRMGGTTATDAANRAETWTARMLRATRLRDNTTGRFLELLLVRGLGERDPVRGTGYTLTFEVEYLNPYWHDAAGDGSTRLHP</sequence>
<evidence type="ECO:0000313" key="1">
    <source>
        <dbReference type="EMBL" id="MFD2609566.1"/>
    </source>
</evidence>
<organism evidence="1 2">
    <name type="scientific">Deinococcus taklimakanensis</name>
    <dbReference type="NCBI Taxonomy" id="536443"/>
    <lineage>
        <taxon>Bacteria</taxon>
        <taxon>Thermotogati</taxon>
        <taxon>Deinococcota</taxon>
        <taxon>Deinococci</taxon>
        <taxon>Deinococcales</taxon>
        <taxon>Deinococcaceae</taxon>
        <taxon>Deinococcus</taxon>
    </lineage>
</organism>
<gene>
    <name evidence="1" type="ORF">ACFSR9_08960</name>
</gene>
<name>A0ABW5P2N9_9DEIO</name>
<protein>
    <submittedName>
        <fullName evidence="1">Uncharacterized protein</fullName>
    </submittedName>
</protein>
<evidence type="ECO:0000313" key="2">
    <source>
        <dbReference type="Proteomes" id="UP001597475"/>
    </source>
</evidence>
<keyword evidence="2" id="KW-1185">Reference proteome</keyword>
<reference evidence="2" key="1">
    <citation type="journal article" date="2019" name="Int. J. Syst. Evol. Microbiol.">
        <title>The Global Catalogue of Microorganisms (GCM) 10K type strain sequencing project: providing services to taxonomists for standard genome sequencing and annotation.</title>
        <authorList>
            <consortium name="The Broad Institute Genomics Platform"/>
            <consortium name="The Broad Institute Genome Sequencing Center for Infectious Disease"/>
            <person name="Wu L."/>
            <person name="Ma J."/>
        </authorList>
    </citation>
    <scope>NUCLEOTIDE SEQUENCE [LARGE SCALE GENOMIC DNA]</scope>
    <source>
        <strain evidence="2">KCTC 33842</strain>
    </source>
</reference>
<dbReference type="EMBL" id="JBHUMK010000037">
    <property type="protein sequence ID" value="MFD2609566.1"/>
    <property type="molecule type" value="Genomic_DNA"/>
</dbReference>
<proteinExistence type="predicted"/>
<accession>A0ABW5P2N9</accession>
<dbReference type="Proteomes" id="UP001597475">
    <property type="component" value="Unassembled WGS sequence"/>
</dbReference>
<comment type="caution">
    <text evidence="1">The sequence shown here is derived from an EMBL/GenBank/DDBJ whole genome shotgun (WGS) entry which is preliminary data.</text>
</comment>